<dbReference type="GO" id="GO:0008234">
    <property type="term" value="F:cysteine-type peptidase activity"/>
    <property type="evidence" value="ECO:0007669"/>
    <property type="project" value="UniProtKB-KW"/>
</dbReference>
<keyword evidence="3" id="KW-0378">Hydrolase</keyword>
<name>A0A942YN28_9BACI</name>
<proteinExistence type="inferred from homology"/>
<dbReference type="EMBL" id="JAGYPJ010000001">
    <property type="protein sequence ID" value="MBS4199896.1"/>
    <property type="molecule type" value="Genomic_DNA"/>
</dbReference>
<evidence type="ECO:0000256" key="3">
    <source>
        <dbReference type="ARBA" id="ARBA00022801"/>
    </source>
</evidence>
<organism evidence="7 8">
    <name type="scientific">Lederbergia citrisecunda</name>
    <dbReference type="NCBI Taxonomy" id="2833583"/>
    <lineage>
        <taxon>Bacteria</taxon>
        <taxon>Bacillati</taxon>
        <taxon>Bacillota</taxon>
        <taxon>Bacilli</taxon>
        <taxon>Bacillales</taxon>
        <taxon>Bacillaceae</taxon>
        <taxon>Lederbergia</taxon>
    </lineage>
</organism>
<dbReference type="InterPro" id="IPR051202">
    <property type="entry name" value="Peptidase_C40"/>
</dbReference>
<evidence type="ECO:0000256" key="2">
    <source>
        <dbReference type="ARBA" id="ARBA00022670"/>
    </source>
</evidence>
<keyword evidence="2" id="KW-0645">Protease</keyword>
<dbReference type="Gene3D" id="3.90.1720.10">
    <property type="entry name" value="endopeptidase domain like (from Nostoc punctiforme)"/>
    <property type="match status" value="5"/>
</dbReference>
<protein>
    <submittedName>
        <fullName evidence="7">C40 family peptidase</fullName>
    </submittedName>
</protein>
<dbReference type="RefSeq" id="WP_213110529.1">
    <property type="nucleotide sequence ID" value="NZ_JAGYPJ010000001.1"/>
</dbReference>
<dbReference type="GO" id="GO:0006508">
    <property type="term" value="P:proteolysis"/>
    <property type="evidence" value="ECO:0007669"/>
    <property type="project" value="UniProtKB-KW"/>
</dbReference>
<evidence type="ECO:0000313" key="8">
    <source>
        <dbReference type="Proteomes" id="UP000682713"/>
    </source>
</evidence>
<dbReference type="PANTHER" id="PTHR47053:SF1">
    <property type="entry name" value="MUREIN DD-ENDOPEPTIDASE MEPH-RELATED"/>
    <property type="match status" value="1"/>
</dbReference>
<evidence type="ECO:0000256" key="5">
    <source>
        <dbReference type="SAM" id="SignalP"/>
    </source>
</evidence>
<dbReference type="PANTHER" id="PTHR47053">
    <property type="entry name" value="MUREIN DD-ENDOPEPTIDASE MEPH-RELATED"/>
    <property type="match status" value="1"/>
</dbReference>
<keyword evidence="8" id="KW-1185">Reference proteome</keyword>
<comment type="similarity">
    <text evidence="1">Belongs to the peptidase C40 family.</text>
</comment>
<dbReference type="PROSITE" id="PS51935">
    <property type="entry name" value="NLPC_P60"/>
    <property type="match status" value="3"/>
</dbReference>
<comment type="caution">
    <text evidence="7">The sequence shown here is derived from an EMBL/GenBank/DDBJ whole genome shotgun (WGS) entry which is preliminary data.</text>
</comment>
<evidence type="ECO:0000256" key="4">
    <source>
        <dbReference type="ARBA" id="ARBA00022807"/>
    </source>
</evidence>
<dbReference type="AlphaFoldDB" id="A0A942YN28"/>
<evidence type="ECO:0000259" key="6">
    <source>
        <dbReference type="PROSITE" id="PS51935"/>
    </source>
</evidence>
<feature type="domain" description="NlpC/P60" evidence="6">
    <location>
        <begin position="324"/>
        <end position="454"/>
    </location>
</feature>
<evidence type="ECO:0000256" key="1">
    <source>
        <dbReference type="ARBA" id="ARBA00007074"/>
    </source>
</evidence>
<feature type="chain" id="PRO_5037511878" evidence="5">
    <location>
        <begin position="28"/>
        <end position="714"/>
    </location>
</feature>
<dbReference type="Proteomes" id="UP000682713">
    <property type="component" value="Unassembled WGS sequence"/>
</dbReference>
<accession>A0A942YN28</accession>
<dbReference type="Pfam" id="PF00877">
    <property type="entry name" value="NLPC_P60"/>
    <property type="match status" value="5"/>
</dbReference>
<feature type="domain" description="NlpC/P60" evidence="6">
    <location>
        <begin position="589"/>
        <end position="714"/>
    </location>
</feature>
<evidence type="ECO:0000313" key="7">
    <source>
        <dbReference type="EMBL" id="MBS4199896.1"/>
    </source>
</evidence>
<feature type="domain" description="NlpC/P60" evidence="6">
    <location>
        <begin position="39"/>
        <end position="168"/>
    </location>
</feature>
<dbReference type="InterPro" id="IPR000064">
    <property type="entry name" value="NLP_P60_dom"/>
</dbReference>
<keyword evidence="5" id="KW-0732">Signal</keyword>
<reference evidence="7 8" key="1">
    <citation type="submission" date="2021-05" db="EMBL/GenBank/DDBJ databases">
        <title>Novel Bacillus species.</title>
        <authorList>
            <person name="Liu G."/>
        </authorList>
    </citation>
    <scope>NUCLEOTIDE SEQUENCE [LARGE SCALE GENOMIC DNA]</scope>
    <source>
        <strain evidence="7 8">FJAT-49732</strain>
    </source>
</reference>
<sequence>MKKHRHILLAAGLVLSSLPLYSIQVDAKTEQHNNQSEVEQKADQLIETAINLIDKATYVDLGQVDYKELKFRCASFIDYVFGQNGLELHNADEKQMIKQGVHVDRKDLKKGDLLFFTTRKDGLPNHVAMYIGENKIVHAANKDLGITVTDMTNKSYYTDSYIEARRVVPSLIKANKNGIVKTSYELMNSNLRNLELINEIYKQNGVDLNITNSTDYLTKGDKVTRDKLQEGDLVLFKTSGTRLIPAIYTGEHRIIVADTGKTTKRMLFDQYYAEEAGNFVTARRFTSNSKEDKPDTVDDTNIKVPTTEDSVLTVNKYNNQSAVEKKADEIIATAKSLIGKAKYVDIGNVDYSKLQFRTADFIDYIFLQNSVYLGAAPTPQMVVMGESVARDKVQKGDLMFFDSSNGSGKEAHHMALYIGDNKVISLANKESNVVISDLDSSYYQNRFVEAKRVLPSLMQYNPNAKTEQLVKRAFDELGVQTPKVDYIKNIYSDYGVTLKGNKISELMENGKEISKNELKKGDLLFFSSIDTNVPLIMAIYAGEHRLIVPSDTGSHIRLMFQDYFRDNYIVAKRLLDTEESGTGAVGEQPTKADKIVDYALNIADKTKFGYAYDKDALTFTGAGFVLYLYKNEGVDLKSTLASGQLSVGKEVNKNNMQKGDLLYFTNGGKTVVEVGIYLGNNEFIYLSSRERAVLKDNLNSDWTKKNYVTARRVF</sequence>
<gene>
    <name evidence="7" type="ORF">KHA93_09530</name>
</gene>
<keyword evidence="4" id="KW-0788">Thiol protease</keyword>
<dbReference type="SUPFAM" id="SSF54001">
    <property type="entry name" value="Cysteine proteinases"/>
    <property type="match status" value="5"/>
</dbReference>
<dbReference type="InterPro" id="IPR038765">
    <property type="entry name" value="Papain-like_cys_pep_sf"/>
</dbReference>
<feature type="signal peptide" evidence="5">
    <location>
        <begin position="1"/>
        <end position="27"/>
    </location>
</feature>